<gene>
    <name evidence="2" type="ORF">CIPAW_15G185400</name>
</gene>
<keyword evidence="3" id="KW-1185">Reference proteome</keyword>
<proteinExistence type="predicted"/>
<keyword evidence="1" id="KW-1133">Transmembrane helix</keyword>
<keyword evidence="1" id="KW-0812">Transmembrane</keyword>
<name>A0A8T1NEI3_CARIL</name>
<accession>A0A8T1NEI3</accession>
<sequence>MVGWQWPKTLKRKPFHRFQSSAFHLSLSLSLLLLLFFFFLPPKGPLIAEYLLVSACVCFQSMLFTFHSCKCQPFCRTQHNKENKGMKASRGFYNRSTTTKQTCQ</sequence>
<dbReference type="EMBL" id="CM031823">
    <property type="protein sequence ID" value="KAG6628201.1"/>
    <property type="molecule type" value="Genomic_DNA"/>
</dbReference>
<dbReference type="Proteomes" id="UP000811609">
    <property type="component" value="Chromosome 15"/>
</dbReference>
<comment type="caution">
    <text evidence="2">The sequence shown here is derived from an EMBL/GenBank/DDBJ whole genome shotgun (WGS) entry which is preliminary data.</text>
</comment>
<evidence type="ECO:0000313" key="3">
    <source>
        <dbReference type="Proteomes" id="UP000811609"/>
    </source>
</evidence>
<feature type="transmembrane region" description="Helical" evidence="1">
    <location>
        <begin position="21"/>
        <end position="40"/>
    </location>
</feature>
<keyword evidence="1" id="KW-0472">Membrane</keyword>
<organism evidence="2 3">
    <name type="scientific">Carya illinoinensis</name>
    <name type="common">Pecan</name>
    <dbReference type="NCBI Taxonomy" id="32201"/>
    <lineage>
        <taxon>Eukaryota</taxon>
        <taxon>Viridiplantae</taxon>
        <taxon>Streptophyta</taxon>
        <taxon>Embryophyta</taxon>
        <taxon>Tracheophyta</taxon>
        <taxon>Spermatophyta</taxon>
        <taxon>Magnoliopsida</taxon>
        <taxon>eudicotyledons</taxon>
        <taxon>Gunneridae</taxon>
        <taxon>Pentapetalae</taxon>
        <taxon>rosids</taxon>
        <taxon>fabids</taxon>
        <taxon>Fagales</taxon>
        <taxon>Juglandaceae</taxon>
        <taxon>Carya</taxon>
    </lineage>
</organism>
<reference evidence="2" key="1">
    <citation type="submission" date="2020-12" db="EMBL/GenBank/DDBJ databases">
        <title>WGS assembly of Carya illinoinensis cv. Pawnee.</title>
        <authorList>
            <person name="Platts A."/>
            <person name="Shu S."/>
            <person name="Wright S."/>
            <person name="Barry K."/>
            <person name="Edger P."/>
            <person name="Pires J.C."/>
            <person name="Schmutz J."/>
        </authorList>
    </citation>
    <scope>NUCLEOTIDE SEQUENCE</scope>
    <source>
        <tissue evidence="2">Leaf</tissue>
    </source>
</reference>
<dbReference type="AlphaFoldDB" id="A0A8T1NEI3"/>
<evidence type="ECO:0000256" key="1">
    <source>
        <dbReference type="SAM" id="Phobius"/>
    </source>
</evidence>
<protein>
    <submittedName>
        <fullName evidence="2">Uncharacterized protein</fullName>
    </submittedName>
</protein>
<evidence type="ECO:0000313" key="2">
    <source>
        <dbReference type="EMBL" id="KAG6628201.1"/>
    </source>
</evidence>
<feature type="transmembrane region" description="Helical" evidence="1">
    <location>
        <begin position="46"/>
        <end position="66"/>
    </location>
</feature>